<organism evidence="1 2">
    <name type="scientific">Albidovulum salinarum</name>
    <dbReference type="NCBI Taxonomy" id="2984153"/>
    <lineage>
        <taxon>Bacteria</taxon>
        <taxon>Pseudomonadati</taxon>
        <taxon>Pseudomonadota</taxon>
        <taxon>Alphaproteobacteria</taxon>
        <taxon>Rhodobacterales</taxon>
        <taxon>Paracoccaceae</taxon>
        <taxon>Albidovulum</taxon>
    </lineage>
</organism>
<evidence type="ECO:0008006" key="3">
    <source>
        <dbReference type="Google" id="ProtNLM"/>
    </source>
</evidence>
<comment type="caution">
    <text evidence="1">The sequence shown here is derived from an EMBL/GenBank/DDBJ whole genome shotgun (WGS) entry which is preliminary data.</text>
</comment>
<sequence length="81" mass="9270">MYAVDLYGLVRRACHVDAMSKSEAARMFGIDRKPVAKGLKHSVPPGYRRSKSPVRPKLDPFIPIIDQILEDDKRQLAKQRH</sequence>
<accession>A0ABT2XA92</accession>
<reference evidence="1 2" key="1">
    <citation type="submission" date="2022-10" db="EMBL/GenBank/DDBJ databases">
        <title>Defluviimonas sp. nov., isolated from ocean surface sediments.</title>
        <authorList>
            <person name="He W."/>
            <person name="Wang L."/>
            <person name="Zhang D.-F."/>
        </authorList>
    </citation>
    <scope>NUCLEOTIDE SEQUENCE [LARGE SCALE GENOMIC DNA]</scope>
    <source>
        <strain evidence="1 2">WL0024</strain>
    </source>
</reference>
<dbReference type="Proteomes" id="UP001209535">
    <property type="component" value="Unassembled WGS sequence"/>
</dbReference>
<proteinExistence type="predicted"/>
<gene>
    <name evidence="1" type="ORF">OEZ60_18285</name>
</gene>
<evidence type="ECO:0000313" key="2">
    <source>
        <dbReference type="Proteomes" id="UP001209535"/>
    </source>
</evidence>
<name>A0ABT2XA92_9RHOB</name>
<evidence type="ECO:0000313" key="1">
    <source>
        <dbReference type="EMBL" id="MCU9849952.1"/>
    </source>
</evidence>
<protein>
    <recommendedName>
        <fullName evidence="3">Transposase</fullName>
    </recommendedName>
</protein>
<dbReference type="EMBL" id="JAOVQO010000019">
    <property type="protein sequence ID" value="MCU9849952.1"/>
    <property type="molecule type" value="Genomic_DNA"/>
</dbReference>
<dbReference type="RefSeq" id="WP_263339340.1">
    <property type="nucleotide sequence ID" value="NZ_JAOVQO010000019.1"/>
</dbReference>
<keyword evidence="2" id="KW-1185">Reference proteome</keyword>